<dbReference type="AlphaFoldDB" id="W9YUE7"/>
<organism evidence="1">
    <name type="scientific">Fusarium oxysporum f. sp. melonis 26406</name>
    <dbReference type="NCBI Taxonomy" id="1089452"/>
    <lineage>
        <taxon>Eukaryota</taxon>
        <taxon>Fungi</taxon>
        <taxon>Dikarya</taxon>
        <taxon>Ascomycota</taxon>
        <taxon>Pezizomycotina</taxon>
        <taxon>Sordariomycetes</taxon>
        <taxon>Hypocreomycetidae</taxon>
        <taxon>Hypocreales</taxon>
        <taxon>Nectriaceae</taxon>
        <taxon>Fusarium</taxon>
        <taxon>Fusarium oxysporum species complex</taxon>
    </lineage>
</organism>
<proteinExistence type="predicted"/>
<dbReference type="HOGENOM" id="CLU_2941821_0_0_1"/>
<name>W9YUE7_FUSOX</name>
<evidence type="ECO:0000313" key="1">
    <source>
        <dbReference type="EMBL" id="EXK23194.1"/>
    </source>
</evidence>
<protein>
    <submittedName>
        <fullName evidence="1">Uncharacterized protein</fullName>
    </submittedName>
</protein>
<reference evidence="1" key="2">
    <citation type="submission" date="2014-02" db="EMBL/GenBank/DDBJ databases">
        <title>Annotation of the Genome Sequence of Fusarium oxysporum f. sp. melonis 26406.</title>
        <authorList>
            <consortium name="The Broad Institute Genomics Platform"/>
            <person name="Ma L.-J."/>
            <person name="Corby-Kistler H."/>
            <person name="Broz K."/>
            <person name="Gale L.R."/>
            <person name="Jonkers W."/>
            <person name="O'Donnell K."/>
            <person name="Ploetz R."/>
            <person name="Steinberg C."/>
            <person name="Schwartz D.C."/>
            <person name="VanEtten H."/>
            <person name="Zhou S."/>
            <person name="Young S.K."/>
            <person name="Zeng Q."/>
            <person name="Gargeya S."/>
            <person name="Fitzgerald M."/>
            <person name="Abouelleil A."/>
            <person name="Alvarado L."/>
            <person name="Chapman S.B."/>
            <person name="Gainer-Dewar J."/>
            <person name="Goldberg J."/>
            <person name="Griggs A."/>
            <person name="Gujja S."/>
            <person name="Hansen M."/>
            <person name="Howarth C."/>
            <person name="Imamovic A."/>
            <person name="Ireland A."/>
            <person name="Larimer J."/>
            <person name="McCowan C."/>
            <person name="Murphy C."/>
            <person name="Pearson M."/>
            <person name="Poon T.W."/>
            <person name="Priest M."/>
            <person name="Roberts A."/>
            <person name="Saif S."/>
            <person name="Shea T."/>
            <person name="Sykes S."/>
            <person name="Wortman J."/>
            <person name="Nusbaum C."/>
            <person name="Birren B."/>
        </authorList>
    </citation>
    <scope>NUCLEOTIDE SEQUENCE</scope>
    <source>
        <strain evidence="1">26406</strain>
    </source>
</reference>
<reference evidence="1" key="1">
    <citation type="submission" date="2012-04" db="EMBL/GenBank/DDBJ databases">
        <title>The Genome Sequence of Fusarium oxysporum melonis.</title>
        <authorList>
            <consortium name="The Broad Institute Genome Sequencing Platform"/>
            <person name="Ma L.-J."/>
            <person name="Gale L.R."/>
            <person name="Schwartz D.C."/>
            <person name="Zhou S."/>
            <person name="Corby-Kistler H."/>
            <person name="Young S.K."/>
            <person name="Zeng Q."/>
            <person name="Gargeya S."/>
            <person name="Fitzgerald M."/>
            <person name="Haas B."/>
            <person name="Abouelleil A."/>
            <person name="Alvarado L."/>
            <person name="Arachchi H.M."/>
            <person name="Berlin A."/>
            <person name="Brown A."/>
            <person name="Chapman S.B."/>
            <person name="Chen Z."/>
            <person name="Dunbar C."/>
            <person name="Freedman E."/>
            <person name="Gearin G."/>
            <person name="Goldberg J."/>
            <person name="Griggs A."/>
            <person name="Gujja S."/>
            <person name="Heiman D."/>
            <person name="Howarth C."/>
            <person name="Larson L."/>
            <person name="Lui A."/>
            <person name="MacDonald P.J.P."/>
            <person name="Montmayeur A."/>
            <person name="Murphy C."/>
            <person name="Neiman D."/>
            <person name="Pearson M."/>
            <person name="Priest M."/>
            <person name="Roberts A."/>
            <person name="Saif S."/>
            <person name="Shea T."/>
            <person name="Shenoy N."/>
            <person name="Sisk P."/>
            <person name="Stolte C."/>
            <person name="Sykes S."/>
            <person name="Wortman J."/>
            <person name="Nusbaum C."/>
            <person name="Birren B."/>
        </authorList>
    </citation>
    <scope>NUCLEOTIDE SEQUENCE</scope>
    <source>
        <strain evidence="1">26406</strain>
    </source>
</reference>
<sequence length="60" mass="7145">MWRVEWQGTARRHRCHRGIWSYRFGGFGHGPDVLTVQNYHCRHGRQEARSCEAPGRHQDN</sequence>
<gene>
    <name evidence="1" type="ORF">FOMG_20025</name>
</gene>
<dbReference type="VEuPathDB" id="FungiDB:FOMG_20025"/>
<dbReference type="EMBL" id="KI981243">
    <property type="protein sequence ID" value="EXK23194.1"/>
    <property type="molecule type" value="Genomic_DNA"/>
</dbReference>
<accession>W9YUE7</accession>
<dbReference type="Proteomes" id="UP000030703">
    <property type="component" value="Unassembled WGS sequence"/>
</dbReference>